<protein>
    <recommendedName>
        <fullName evidence="3">Alpha/beta hydrolase</fullName>
    </recommendedName>
</protein>
<keyword evidence="2" id="KW-1185">Reference proteome</keyword>
<accession>A0ABW7AUA6</accession>
<sequence>MNDDGAVVRGELTIEGRVRGFTIRLPRAASGGGPRPLVLVLHGNHPEAGGWMMREWTTFGQQADLRGSRTVGC</sequence>
<dbReference type="InterPro" id="IPR029058">
    <property type="entry name" value="AB_hydrolase_fold"/>
</dbReference>
<dbReference type="Proteomes" id="UP001603978">
    <property type="component" value="Unassembled WGS sequence"/>
</dbReference>
<name>A0ABW7AUA6_9ACTN</name>
<evidence type="ECO:0008006" key="3">
    <source>
        <dbReference type="Google" id="ProtNLM"/>
    </source>
</evidence>
<dbReference type="EMBL" id="JBICRM010000040">
    <property type="protein sequence ID" value="MFG1709800.1"/>
    <property type="molecule type" value="Genomic_DNA"/>
</dbReference>
<evidence type="ECO:0000313" key="2">
    <source>
        <dbReference type="Proteomes" id="UP001603978"/>
    </source>
</evidence>
<evidence type="ECO:0000313" key="1">
    <source>
        <dbReference type="EMBL" id="MFG1709800.1"/>
    </source>
</evidence>
<organism evidence="1 2">
    <name type="scientific">Nonomuraea marmarensis</name>
    <dbReference type="NCBI Taxonomy" id="3351344"/>
    <lineage>
        <taxon>Bacteria</taxon>
        <taxon>Bacillati</taxon>
        <taxon>Actinomycetota</taxon>
        <taxon>Actinomycetes</taxon>
        <taxon>Streptosporangiales</taxon>
        <taxon>Streptosporangiaceae</taxon>
        <taxon>Nonomuraea</taxon>
    </lineage>
</organism>
<dbReference type="SUPFAM" id="SSF53474">
    <property type="entry name" value="alpha/beta-Hydrolases"/>
    <property type="match status" value="1"/>
</dbReference>
<reference evidence="1 2" key="1">
    <citation type="submission" date="2024-10" db="EMBL/GenBank/DDBJ databases">
        <authorList>
            <person name="Topkara A.R."/>
            <person name="Saygin H."/>
        </authorList>
    </citation>
    <scope>NUCLEOTIDE SEQUENCE [LARGE SCALE GENOMIC DNA]</scope>
    <source>
        <strain evidence="1 2">M3C6</strain>
    </source>
</reference>
<proteinExistence type="predicted"/>
<comment type="caution">
    <text evidence="1">The sequence shown here is derived from an EMBL/GenBank/DDBJ whole genome shotgun (WGS) entry which is preliminary data.</text>
</comment>
<gene>
    <name evidence="1" type="ORF">ACFLIM_42155</name>
</gene>
<dbReference type="RefSeq" id="WP_393174940.1">
    <property type="nucleotide sequence ID" value="NZ_JBICRM010000040.1"/>
</dbReference>